<evidence type="ECO:0000256" key="6">
    <source>
        <dbReference type="ARBA" id="ARBA00023136"/>
    </source>
</evidence>
<evidence type="ECO:0000256" key="4">
    <source>
        <dbReference type="ARBA" id="ARBA00022692"/>
    </source>
</evidence>
<dbReference type="Proteomes" id="UP000005384">
    <property type="component" value="Unassembled WGS sequence"/>
</dbReference>
<dbReference type="OrthoDB" id="157184at2"/>
<dbReference type="RefSeq" id="WP_006782361.1">
    <property type="nucleotide sequence ID" value="NZ_CP040506.1"/>
</dbReference>
<evidence type="ECO:0000256" key="7">
    <source>
        <dbReference type="RuleBase" id="RU363032"/>
    </source>
</evidence>
<gene>
    <name evidence="9" type="ORF">HMPREF9473_04373</name>
</gene>
<dbReference type="Gene3D" id="1.10.3720.10">
    <property type="entry name" value="MetI-like"/>
    <property type="match status" value="1"/>
</dbReference>
<dbReference type="HOGENOM" id="CLU_016047_1_0_9"/>
<dbReference type="InterPro" id="IPR000515">
    <property type="entry name" value="MetI-like"/>
</dbReference>
<evidence type="ECO:0000256" key="1">
    <source>
        <dbReference type="ARBA" id="ARBA00004651"/>
    </source>
</evidence>
<dbReference type="EMBL" id="ADLN01000120">
    <property type="protein sequence ID" value="EHI57264.1"/>
    <property type="molecule type" value="Genomic_DNA"/>
</dbReference>
<dbReference type="GO" id="GO:0055085">
    <property type="term" value="P:transmembrane transport"/>
    <property type="evidence" value="ECO:0007669"/>
    <property type="project" value="InterPro"/>
</dbReference>
<dbReference type="PANTHER" id="PTHR43744">
    <property type="entry name" value="ABC TRANSPORTER PERMEASE PROTEIN MG189-RELATED-RELATED"/>
    <property type="match status" value="1"/>
</dbReference>
<dbReference type="Pfam" id="PF00528">
    <property type="entry name" value="BPD_transp_1"/>
    <property type="match status" value="1"/>
</dbReference>
<evidence type="ECO:0000259" key="8">
    <source>
        <dbReference type="PROSITE" id="PS50928"/>
    </source>
</evidence>
<keyword evidence="5 7" id="KW-1133">Transmembrane helix</keyword>
<feature type="transmembrane region" description="Helical" evidence="7">
    <location>
        <begin position="185"/>
        <end position="212"/>
    </location>
</feature>
<feature type="transmembrane region" description="Helical" evidence="7">
    <location>
        <begin position="111"/>
        <end position="131"/>
    </location>
</feature>
<organism evidence="9 10">
    <name type="scientific">Hungatella hathewayi WAL-18680</name>
    <dbReference type="NCBI Taxonomy" id="742737"/>
    <lineage>
        <taxon>Bacteria</taxon>
        <taxon>Bacillati</taxon>
        <taxon>Bacillota</taxon>
        <taxon>Clostridia</taxon>
        <taxon>Lachnospirales</taxon>
        <taxon>Lachnospiraceae</taxon>
        <taxon>Hungatella</taxon>
    </lineage>
</organism>
<evidence type="ECO:0000256" key="2">
    <source>
        <dbReference type="ARBA" id="ARBA00022448"/>
    </source>
</evidence>
<keyword evidence="4 7" id="KW-0812">Transmembrane</keyword>
<comment type="subcellular location">
    <subcellularLocation>
        <location evidence="1 7">Cell membrane</location>
        <topology evidence="1 7">Multi-pass membrane protein</topology>
    </subcellularLocation>
</comment>
<proteinExistence type="inferred from homology"/>
<evidence type="ECO:0000313" key="9">
    <source>
        <dbReference type="EMBL" id="EHI57264.1"/>
    </source>
</evidence>
<dbReference type="PROSITE" id="PS51257">
    <property type="entry name" value="PROKAR_LIPOPROTEIN"/>
    <property type="match status" value="1"/>
</dbReference>
<comment type="caution">
    <text evidence="9">The sequence shown here is derived from an EMBL/GenBank/DDBJ whole genome shotgun (WGS) entry which is preliminary data.</text>
</comment>
<dbReference type="InterPro" id="IPR035906">
    <property type="entry name" value="MetI-like_sf"/>
</dbReference>
<feature type="transmembrane region" description="Helical" evidence="7">
    <location>
        <begin position="143"/>
        <end position="165"/>
    </location>
</feature>
<reference evidence="9 10" key="1">
    <citation type="submission" date="2011-08" db="EMBL/GenBank/DDBJ databases">
        <title>The Genome Sequence of Clostridium hathewayi WAL-18680.</title>
        <authorList>
            <consortium name="The Broad Institute Genome Sequencing Platform"/>
            <person name="Earl A."/>
            <person name="Ward D."/>
            <person name="Feldgarden M."/>
            <person name="Gevers D."/>
            <person name="Finegold S.M."/>
            <person name="Summanen P.H."/>
            <person name="Molitoris D.R."/>
            <person name="Song M."/>
            <person name="Daigneault M."/>
            <person name="Allen-Vercoe E."/>
            <person name="Young S.K."/>
            <person name="Zeng Q."/>
            <person name="Gargeya S."/>
            <person name="Fitzgerald M."/>
            <person name="Haas B."/>
            <person name="Abouelleil A."/>
            <person name="Alvarado L."/>
            <person name="Arachchi H.M."/>
            <person name="Berlin A."/>
            <person name="Brown A."/>
            <person name="Chapman S.B."/>
            <person name="Chen Z."/>
            <person name="Dunbar C."/>
            <person name="Freedman E."/>
            <person name="Gearin G."/>
            <person name="Gellesch M."/>
            <person name="Goldberg J."/>
            <person name="Griggs A."/>
            <person name="Gujja S."/>
            <person name="Heiman D."/>
            <person name="Howarth C."/>
            <person name="Larson L."/>
            <person name="Lui A."/>
            <person name="MacDonald P.J.P."/>
            <person name="Montmayeur A."/>
            <person name="Murphy C."/>
            <person name="Neiman D."/>
            <person name="Pearson M."/>
            <person name="Priest M."/>
            <person name="Roberts A."/>
            <person name="Saif S."/>
            <person name="Shea T."/>
            <person name="Shenoy N."/>
            <person name="Sisk P."/>
            <person name="Stolte C."/>
            <person name="Sykes S."/>
            <person name="Wortman J."/>
            <person name="Nusbaum C."/>
            <person name="Birren B."/>
        </authorList>
    </citation>
    <scope>NUCLEOTIDE SEQUENCE [LARGE SCALE GENOMIC DNA]</scope>
    <source>
        <strain evidence="9 10">WAL-18680</strain>
    </source>
</reference>
<dbReference type="PATRIC" id="fig|742737.3.peg.4357"/>
<dbReference type="GO" id="GO:0005886">
    <property type="term" value="C:plasma membrane"/>
    <property type="evidence" value="ECO:0007669"/>
    <property type="project" value="UniProtKB-SubCell"/>
</dbReference>
<keyword evidence="6 7" id="KW-0472">Membrane</keyword>
<keyword evidence="2 7" id="KW-0813">Transport</keyword>
<evidence type="ECO:0000313" key="10">
    <source>
        <dbReference type="Proteomes" id="UP000005384"/>
    </source>
</evidence>
<feature type="transmembrane region" description="Helical" evidence="7">
    <location>
        <begin position="266"/>
        <end position="285"/>
    </location>
</feature>
<dbReference type="SUPFAM" id="SSF161098">
    <property type="entry name" value="MetI-like"/>
    <property type="match status" value="1"/>
</dbReference>
<dbReference type="PANTHER" id="PTHR43744:SF9">
    <property type="entry name" value="POLYGALACTURONAN_RHAMNOGALACTURONAN TRANSPORT SYSTEM PERMEASE PROTEIN YTCP"/>
    <property type="match status" value="1"/>
</dbReference>
<feature type="transmembrane region" description="Helical" evidence="7">
    <location>
        <begin position="12"/>
        <end position="37"/>
    </location>
</feature>
<comment type="similarity">
    <text evidence="7">Belongs to the binding-protein-dependent transport system permease family.</text>
</comment>
<keyword evidence="3" id="KW-1003">Cell membrane</keyword>
<sequence>MKKRQYSGSRKIEVIAYVSFTLAALACVLPILLMAAASFTDNDILNTRGYSYFPEKWSLAAYEFLFTQSTAIIRSIGVSALVTAAGTAAGLFFTMMLAYALARDELPFRRVLMFFVVFTLLFNGGMVPTYFMYVNYLHIKNTLFGQLIPNLLVNGFNVMLMRNYFRNNVPKELIESAHIDGAGELHTFFSIVLPISTPILATVGLLIGISYWNDWYNGMLYVTEPKLFSMQNFLNKIMMDIQFLSQNGNVTSDVNSIMANIPSGTVRMAMAFIATIPVMITFGFVRKYFAKGLTVGSVKG</sequence>
<protein>
    <recommendedName>
        <fullName evidence="8">ABC transmembrane type-1 domain-containing protein</fullName>
    </recommendedName>
</protein>
<feature type="transmembrane region" description="Helical" evidence="7">
    <location>
        <begin position="72"/>
        <end position="99"/>
    </location>
</feature>
<name>G5ILJ5_9FIRM</name>
<evidence type="ECO:0000256" key="5">
    <source>
        <dbReference type="ARBA" id="ARBA00022989"/>
    </source>
</evidence>
<evidence type="ECO:0000256" key="3">
    <source>
        <dbReference type="ARBA" id="ARBA00022475"/>
    </source>
</evidence>
<feature type="domain" description="ABC transmembrane type-1" evidence="8">
    <location>
        <begin position="76"/>
        <end position="285"/>
    </location>
</feature>
<dbReference type="AlphaFoldDB" id="G5ILJ5"/>
<dbReference type="PROSITE" id="PS50928">
    <property type="entry name" value="ABC_TM1"/>
    <property type="match status" value="1"/>
</dbReference>
<accession>G5ILJ5</accession>
<dbReference type="CDD" id="cd06261">
    <property type="entry name" value="TM_PBP2"/>
    <property type="match status" value="1"/>
</dbReference>
<keyword evidence="10" id="KW-1185">Reference proteome</keyword>